<feature type="compositionally biased region" description="Polar residues" evidence="1">
    <location>
        <begin position="341"/>
        <end position="352"/>
    </location>
</feature>
<reference evidence="2 3" key="1">
    <citation type="journal article" date="2024" name="Commun. Biol.">
        <title>Comparative genomic analysis of thermophilic fungi reveals convergent evolutionary adaptations and gene losses.</title>
        <authorList>
            <person name="Steindorff A.S."/>
            <person name="Aguilar-Pontes M.V."/>
            <person name="Robinson A.J."/>
            <person name="Andreopoulos B."/>
            <person name="LaButti K."/>
            <person name="Kuo A."/>
            <person name="Mondo S."/>
            <person name="Riley R."/>
            <person name="Otillar R."/>
            <person name="Haridas S."/>
            <person name="Lipzen A."/>
            <person name="Grimwood J."/>
            <person name="Schmutz J."/>
            <person name="Clum A."/>
            <person name="Reid I.D."/>
            <person name="Moisan M.C."/>
            <person name="Butler G."/>
            <person name="Nguyen T.T.M."/>
            <person name="Dewar K."/>
            <person name="Conant G."/>
            <person name="Drula E."/>
            <person name="Henrissat B."/>
            <person name="Hansel C."/>
            <person name="Singer S."/>
            <person name="Hutchinson M.I."/>
            <person name="de Vries R.P."/>
            <person name="Natvig D.O."/>
            <person name="Powell A.J."/>
            <person name="Tsang A."/>
            <person name="Grigoriev I.V."/>
        </authorList>
    </citation>
    <scope>NUCLEOTIDE SEQUENCE [LARGE SCALE GENOMIC DNA]</scope>
    <source>
        <strain evidence="2 3">ATCC 24622</strain>
    </source>
</reference>
<sequence>MASAAEFRMPGAYHFDGVASSSRPVLNASLFKPPASPPSASSSVYNLVKSNGSLLSDVSLANTPSWTGAKRKRGRSGLATDSTPVVELSAEACNALGPQEEDHLQTGLGEVRYTLAGQIDTPEGAVPAAGDDNMDESTYSDIDYRRALGSKRPRDDNLDSPALHLSNFHITAGAGASPSSGGWSAVALNTIGEVVGKVWEFCKSGAFRGFHAGGGRGYELGKTTTLSTDKDGQKDRLWPNLQDDSPTAPPMPGYFPQSDYMPYIPDYHDMSTPETTPRPAAKRRHISESKDELRRNWVIVDEPSLGSESDLKKRGPTVADKAQLHHVESPRSQHPRFSGPTAASSGRRSTAGHNRLAAGAGTPSTARRGASLRISHAGSPTLHARSPASFASPRSPVAFSSFSPSSGSRIPVASHHHPVGGNPFAAAAATTRTVSRPSRRQASAISRAVGQSPSARSSSPAKLARRTTMTTVTASAAASHHIGAINSGAARSSHRRHHSSASAASMSNSPMPRRTSPSGGGGQASTTQWYDPGDIDASPRLDAEAKRLAQRQLAAERAADARMEALNKQLMDMIRQGREALGTTVEVEMDSVGDWEEEEED</sequence>
<name>A0ABR3WKH1_9PEZI</name>
<feature type="compositionally biased region" description="Polar residues" evidence="1">
    <location>
        <begin position="432"/>
        <end position="460"/>
    </location>
</feature>
<comment type="caution">
    <text evidence="2">The sequence shown here is derived from an EMBL/GenBank/DDBJ whole genome shotgun (WGS) entry which is preliminary data.</text>
</comment>
<feature type="compositionally biased region" description="Basic and acidic residues" evidence="1">
    <location>
        <begin position="228"/>
        <end position="237"/>
    </location>
</feature>
<feature type="compositionally biased region" description="Low complexity" evidence="1">
    <location>
        <begin position="384"/>
        <end position="409"/>
    </location>
</feature>
<evidence type="ECO:0000313" key="3">
    <source>
        <dbReference type="Proteomes" id="UP001586593"/>
    </source>
</evidence>
<evidence type="ECO:0000256" key="1">
    <source>
        <dbReference type="SAM" id="MobiDB-lite"/>
    </source>
</evidence>
<dbReference type="Proteomes" id="UP001586593">
    <property type="component" value="Unassembled WGS sequence"/>
</dbReference>
<accession>A0ABR3WKH1</accession>
<organism evidence="2 3">
    <name type="scientific">Phialemonium thermophilum</name>
    <dbReference type="NCBI Taxonomy" id="223376"/>
    <lineage>
        <taxon>Eukaryota</taxon>
        <taxon>Fungi</taxon>
        <taxon>Dikarya</taxon>
        <taxon>Ascomycota</taxon>
        <taxon>Pezizomycotina</taxon>
        <taxon>Sordariomycetes</taxon>
        <taxon>Sordariomycetidae</taxon>
        <taxon>Cephalothecales</taxon>
        <taxon>Cephalothecaceae</taxon>
        <taxon>Phialemonium</taxon>
    </lineage>
</organism>
<feature type="region of interest" description="Disordered" evidence="1">
    <location>
        <begin position="270"/>
        <end position="289"/>
    </location>
</feature>
<feature type="region of interest" description="Disordered" evidence="1">
    <location>
        <begin position="223"/>
        <end position="249"/>
    </location>
</feature>
<gene>
    <name evidence="2" type="ORF">VTK73DRAFT_6138</name>
</gene>
<feature type="compositionally biased region" description="Low complexity" evidence="1">
    <location>
        <begin position="466"/>
        <end position="491"/>
    </location>
</feature>
<evidence type="ECO:0000313" key="2">
    <source>
        <dbReference type="EMBL" id="KAL1864160.1"/>
    </source>
</evidence>
<keyword evidence="3" id="KW-1185">Reference proteome</keyword>
<proteinExistence type="predicted"/>
<dbReference type="EMBL" id="JAZHXJ010000345">
    <property type="protein sequence ID" value="KAL1864160.1"/>
    <property type="molecule type" value="Genomic_DNA"/>
</dbReference>
<feature type="region of interest" description="Disordered" evidence="1">
    <location>
        <begin position="324"/>
        <end position="538"/>
    </location>
</feature>
<protein>
    <submittedName>
        <fullName evidence="2">Uncharacterized protein</fullName>
    </submittedName>
</protein>